<proteinExistence type="predicted"/>
<feature type="domain" description="HTH luxR-type" evidence="1">
    <location>
        <begin position="254"/>
        <end position="320"/>
    </location>
</feature>
<dbReference type="Gene3D" id="1.10.10.10">
    <property type="entry name" value="Winged helix-like DNA-binding domain superfamily/Winged helix DNA-binding domain"/>
    <property type="match status" value="1"/>
</dbReference>
<dbReference type="InterPro" id="IPR051797">
    <property type="entry name" value="TrmB-like"/>
</dbReference>
<dbReference type="InterPro" id="IPR036388">
    <property type="entry name" value="WH-like_DNA-bd_sf"/>
</dbReference>
<gene>
    <name evidence="2" type="ORF">RGF97_24790</name>
</gene>
<dbReference type="RefSeq" id="WP_128983325.1">
    <property type="nucleotide sequence ID" value="NZ_CP133762.1"/>
</dbReference>
<dbReference type="SUPFAM" id="SSF46894">
    <property type="entry name" value="C-terminal effector domain of the bipartite response regulators"/>
    <property type="match status" value="1"/>
</dbReference>
<dbReference type="InterPro" id="IPR000792">
    <property type="entry name" value="Tscrpt_reg_LuxR_C"/>
</dbReference>
<name>A0ABY9S1S3_9ACTN</name>
<protein>
    <submittedName>
        <fullName evidence="2">LuxR C-terminal-related transcriptional regulator</fullName>
    </submittedName>
</protein>
<sequence>MRLCEDRCPAESPDLCREALEVYRTAVASGELKDPPPPCPTALELLRPHPEDPGRLVPVPPDVAEHHLVQPLEQELQAGRSRLLSVRQVLAGVESVYREESRRAPSPLQLLRGNDVIHKKLRQLNAECRHELQAIQPGGPRSAPALAEALQQLPGVIARGVRHRTLYQHTVRGHRPMIEFMTAIQKAGGQFRTTDLLADRVILYDRSVALIPDHRYSRPDHALLIEHPAVAAYLAGVFDLIWDAAEPVEPFETPASTPPLLADEKQLSVLRLMVQGHTDASIAARLGMSARTVSAHVNRASTTWGSRSRAHLAYLLAENDALRTPPES</sequence>
<dbReference type="EMBL" id="CP133762">
    <property type="protein sequence ID" value="WMX47399.1"/>
    <property type="molecule type" value="Genomic_DNA"/>
</dbReference>
<dbReference type="Proteomes" id="UP001250858">
    <property type="component" value="Chromosome"/>
</dbReference>
<organism evidence="2 3">
    <name type="scientific">Streptomyces roseicoloratus</name>
    <dbReference type="NCBI Taxonomy" id="2508722"/>
    <lineage>
        <taxon>Bacteria</taxon>
        <taxon>Bacillati</taxon>
        <taxon>Actinomycetota</taxon>
        <taxon>Actinomycetes</taxon>
        <taxon>Kitasatosporales</taxon>
        <taxon>Streptomycetaceae</taxon>
        <taxon>Streptomyces</taxon>
    </lineage>
</organism>
<dbReference type="PANTHER" id="PTHR34293">
    <property type="entry name" value="HTH-TYPE TRANSCRIPTIONAL REGULATOR TRMBL2"/>
    <property type="match status" value="1"/>
</dbReference>
<dbReference type="SMART" id="SM00421">
    <property type="entry name" value="HTH_LUXR"/>
    <property type="match status" value="1"/>
</dbReference>
<evidence type="ECO:0000259" key="1">
    <source>
        <dbReference type="PROSITE" id="PS50043"/>
    </source>
</evidence>
<reference evidence="2 3" key="1">
    <citation type="submission" date="2023-09" db="EMBL/GenBank/DDBJ databases">
        <title>Complete genome of Streptomyces roseicoloratus T14.</title>
        <authorList>
            <person name="Bashizi T."/>
            <person name="Kim M.-J."/>
            <person name="Lee G."/>
            <person name="Tagele S.B."/>
            <person name="Shin J.-H."/>
        </authorList>
    </citation>
    <scope>NUCLEOTIDE SEQUENCE [LARGE SCALE GENOMIC DNA]</scope>
    <source>
        <strain evidence="2 3">T14</strain>
    </source>
</reference>
<dbReference type="PROSITE" id="PS50043">
    <property type="entry name" value="HTH_LUXR_2"/>
    <property type="match status" value="1"/>
</dbReference>
<dbReference type="PANTHER" id="PTHR34293:SF1">
    <property type="entry name" value="HTH-TYPE TRANSCRIPTIONAL REGULATOR TRMBL2"/>
    <property type="match status" value="1"/>
</dbReference>
<dbReference type="InterPro" id="IPR016032">
    <property type="entry name" value="Sig_transdc_resp-reg_C-effctor"/>
</dbReference>
<evidence type="ECO:0000313" key="2">
    <source>
        <dbReference type="EMBL" id="WMX47399.1"/>
    </source>
</evidence>
<accession>A0ABY9S1S3</accession>
<keyword evidence="3" id="KW-1185">Reference proteome</keyword>
<dbReference type="Pfam" id="PF00196">
    <property type="entry name" value="GerE"/>
    <property type="match status" value="1"/>
</dbReference>
<evidence type="ECO:0000313" key="3">
    <source>
        <dbReference type="Proteomes" id="UP001250858"/>
    </source>
</evidence>